<dbReference type="EMBL" id="JYDS01000244">
    <property type="protein sequence ID" value="KRZ20328.1"/>
    <property type="molecule type" value="Genomic_DNA"/>
</dbReference>
<gene>
    <name evidence="1" type="ORF">T4B_7042</name>
</gene>
<proteinExistence type="predicted"/>
<keyword evidence="2" id="KW-1185">Reference proteome</keyword>
<accession>A0A0V1IBV6</accession>
<name>A0A0V1IBV6_TRIPS</name>
<protein>
    <submittedName>
        <fullName evidence="1">Uncharacterized protein</fullName>
    </submittedName>
</protein>
<evidence type="ECO:0000313" key="1">
    <source>
        <dbReference type="EMBL" id="KRZ20328.1"/>
    </source>
</evidence>
<sequence>MPELYAAAVDGSSKWKWLFNIYYEQILLSSTYAEASRSHILQDSCHLISIKKTIVYDHIKLKNALLSY</sequence>
<evidence type="ECO:0000313" key="2">
    <source>
        <dbReference type="Proteomes" id="UP000054805"/>
    </source>
</evidence>
<dbReference type="Proteomes" id="UP000054805">
    <property type="component" value="Unassembled WGS sequence"/>
</dbReference>
<dbReference type="AlphaFoldDB" id="A0A0V1IBV6"/>
<reference evidence="1 2" key="1">
    <citation type="submission" date="2015-01" db="EMBL/GenBank/DDBJ databases">
        <title>Evolution of Trichinella species and genotypes.</title>
        <authorList>
            <person name="Korhonen P.K."/>
            <person name="Edoardo P."/>
            <person name="Giuseppe L.R."/>
            <person name="Gasser R.B."/>
        </authorList>
    </citation>
    <scope>NUCLEOTIDE SEQUENCE [LARGE SCALE GENOMIC DNA]</scope>
    <source>
        <strain evidence="1">ISS588</strain>
    </source>
</reference>
<comment type="caution">
    <text evidence="1">The sequence shown here is derived from an EMBL/GenBank/DDBJ whole genome shotgun (WGS) entry which is preliminary data.</text>
</comment>
<organism evidence="1 2">
    <name type="scientific">Trichinella pseudospiralis</name>
    <name type="common">Parasitic roundworm</name>
    <dbReference type="NCBI Taxonomy" id="6337"/>
    <lineage>
        <taxon>Eukaryota</taxon>
        <taxon>Metazoa</taxon>
        <taxon>Ecdysozoa</taxon>
        <taxon>Nematoda</taxon>
        <taxon>Enoplea</taxon>
        <taxon>Dorylaimia</taxon>
        <taxon>Trichinellida</taxon>
        <taxon>Trichinellidae</taxon>
        <taxon>Trichinella</taxon>
    </lineage>
</organism>